<dbReference type="PANTHER" id="PTHR46564:SF1">
    <property type="entry name" value="TRANSPOSASE"/>
    <property type="match status" value="1"/>
</dbReference>
<dbReference type="PANTHER" id="PTHR46564">
    <property type="entry name" value="TRANSPOSASE"/>
    <property type="match status" value="1"/>
</dbReference>
<dbReference type="NCBIfam" id="NF033545">
    <property type="entry name" value="transpos_IS630"/>
    <property type="match status" value="1"/>
</dbReference>
<keyword evidence="3" id="KW-1185">Reference proteome</keyword>
<proteinExistence type="predicted"/>
<dbReference type="EMBL" id="BANB01000458">
    <property type="protein sequence ID" value="GAN77776.1"/>
    <property type="molecule type" value="Genomic_DNA"/>
</dbReference>
<comment type="caution">
    <text evidence="2">The sequence shown here is derived from an EMBL/GenBank/DDBJ whole genome shotgun (WGS) entry which is preliminary data.</text>
</comment>
<feature type="domain" description="Tc1-like transposase DDE" evidence="1">
    <location>
        <begin position="6"/>
        <end position="115"/>
    </location>
</feature>
<dbReference type="InterPro" id="IPR036397">
    <property type="entry name" value="RNaseH_sf"/>
</dbReference>
<evidence type="ECO:0000259" key="1">
    <source>
        <dbReference type="Pfam" id="PF13358"/>
    </source>
</evidence>
<organism evidence="2 3">
    <name type="scientific">Acidisphaera rubrifaciens HS-AP3</name>
    <dbReference type="NCBI Taxonomy" id="1231350"/>
    <lineage>
        <taxon>Bacteria</taxon>
        <taxon>Pseudomonadati</taxon>
        <taxon>Pseudomonadota</taxon>
        <taxon>Alphaproteobacteria</taxon>
        <taxon>Acetobacterales</taxon>
        <taxon>Acetobacteraceae</taxon>
        <taxon>Acidisphaera</taxon>
    </lineage>
</organism>
<dbReference type="Proteomes" id="UP000032680">
    <property type="component" value="Unassembled WGS sequence"/>
</dbReference>
<dbReference type="InterPro" id="IPR038717">
    <property type="entry name" value="Tc1-like_DDE_dom"/>
</dbReference>
<dbReference type="GO" id="GO:0003676">
    <property type="term" value="F:nucleic acid binding"/>
    <property type="evidence" value="ECO:0007669"/>
    <property type="project" value="InterPro"/>
</dbReference>
<dbReference type="Pfam" id="PF13358">
    <property type="entry name" value="DDE_3"/>
    <property type="match status" value="1"/>
</dbReference>
<evidence type="ECO:0000313" key="2">
    <source>
        <dbReference type="EMBL" id="GAN77776.1"/>
    </source>
</evidence>
<protein>
    <submittedName>
        <fullName evidence="2">Transposase</fullName>
    </submittedName>
</protein>
<dbReference type="AlphaFoldDB" id="A0A0D6P8V1"/>
<accession>A0A0D6P8V1</accession>
<gene>
    <name evidence="2" type="ORF">Asru_0458_05</name>
</gene>
<evidence type="ECO:0000313" key="3">
    <source>
        <dbReference type="Proteomes" id="UP000032680"/>
    </source>
</evidence>
<dbReference type="InterPro" id="IPR047655">
    <property type="entry name" value="Transpos_IS630-like"/>
</dbReference>
<name>A0A0D6P8V1_9PROT</name>
<reference evidence="2 3" key="1">
    <citation type="submission" date="2012-11" db="EMBL/GenBank/DDBJ databases">
        <title>Whole genome sequence of Acidisphaera rubrifaciens HS-AP3.</title>
        <authorList>
            <person name="Azuma Y."/>
            <person name="Higashiura N."/>
            <person name="Hirakawa H."/>
            <person name="Matsushita K."/>
        </authorList>
    </citation>
    <scope>NUCLEOTIDE SEQUENCE [LARGE SCALE GENOMIC DNA]</scope>
    <source>
        <strain evidence="2 3">HS-AP3</strain>
    </source>
</reference>
<dbReference type="Gene3D" id="3.30.420.10">
    <property type="entry name" value="Ribonuclease H-like superfamily/Ribonuclease H"/>
    <property type="match status" value="1"/>
</dbReference>
<sequence length="144" mass="15646">MASVPHGHWKTSTFLAGLRNDRIVAPLVLDGAINGQTFRAYVEQFLAPTLAPGDVVVADNLGSHKVAGVREAIEARGASLLFLPPYSPDLNPIEQVFAKLKQIVRSAEPRQRETLWRTIGTCLGRFSAVECANYLAAAGYRRSA</sequence>